<feature type="compositionally biased region" description="Basic and acidic residues" evidence="17">
    <location>
        <begin position="572"/>
        <end position="585"/>
    </location>
</feature>
<comment type="function">
    <text evidence="1 16">Is required not only for elongation of protein synthesis but also for the initiation of all mRNA translation through initiator tRNA(fMet) aminoacylation.</text>
</comment>
<dbReference type="EC" id="6.1.1.10" evidence="16"/>
<dbReference type="InterPro" id="IPR041872">
    <property type="entry name" value="Anticodon_Met"/>
</dbReference>
<dbReference type="SUPFAM" id="SSF57770">
    <property type="entry name" value="Methionyl-tRNA synthetase (MetRS), Zn-domain"/>
    <property type="match status" value="1"/>
</dbReference>
<dbReference type="InterPro" id="IPR014729">
    <property type="entry name" value="Rossmann-like_a/b/a_fold"/>
</dbReference>
<dbReference type="Gene3D" id="1.10.730.10">
    <property type="entry name" value="Isoleucyl-tRNA Synthetase, Domain 1"/>
    <property type="match status" value="1"/>
</dbReference>
<feature type="binding site" evidence="16">
    <location>
        <position position="158"/>
    </location>
    <ligand>
        <name>Zn(2+)</name>
        <dbReference type="ChEBI" id="CHEBI:29105"/>
    </ligand>
</feature>
<evidence type="ECO:0000256" key="2">
    <source>
        <dbReference type="ARBA" id="ARBA00004496"/>
    </source>
</evidence>
<dbReference type="FunFam" id="2.20.28.20:FF:000001">
    <property type="entry name" value="Methionine--tRNA ligase"/>
    <property type="match status" value="1"/>
</dbReference>
<evidence type="ECO:0000256" key="12">
    <source>
        <dbReference type="ARBA" id="ARBA00022884"/>
    </source>
</evidence>
<dbReference type="Proteomes" id="UP000742786">
    <property type="component" value="Unassembled WGS sequence"/>
</dbReference>
<dbReference type="PANTHER" id="PTHR45765:SF1">
    <property type="entry name" value="METHIONINE--TRNA LIGASE, CYTOPLASMIC"/>
    <property type="match status" value="1"/>
</dbReference>
<comment type="subunit">
    <text evidence="4 16">Homodimer.</text>
</comment>
<sequence length="699" mass="79268">MTPPRKILVTSALPYANGAIHLGHLVEYIQTDIWVRFQKMRGHECHYVCADDTHGTPIMLRAEKEGITPEALIARVHTEHSRDFAGFHVAFDNYHSTHSDETRHYSEDIYARLQAVDLIEARAIEQYYDPLKQMFLPDRFIKGECPMCGAKDQYGDSCEVCGAAYAPTDLKNPYSAVSGAKPELRKSEHYFFKLSDPRCQSFLRRWTRDDRLQLEAANKMQEWLGAEGENKLTDWDISRDAPYFGFQIPGTKDKYFYVWLDAPIGYMGSFQNLCARQGLDFDAFWNKDSQAELYHFIGKDILYFHALFWPAMLEHAGYRTPTSIFAHGFLTVDGQKMSKSRGTFITAESYLQQGLNPEWLRYYFAAKLNGSMEDLDLNLDDFVQRVNSDLIGKYVNIASRAAGFIAKRFNGKLMPGRQLGERFDAELPGLRESAAEIAGHFEARDYGRAVRRIMALADQVNQYTDTHQPWVLAKDPDKTEQLHYVCTMLINAFRLLTIYLKPLLPKLAHRAEEFLNIAPLRWVDAGHLLDPGHPINVYEHLMSRIEAQQIEALLAANRESLALTPEQQSQQRHAEHQQNSEDRMQETAHISIDDFAKVDLRVAKIVDAAHVEGADKLIRLSLDIGEEKPRQVFAGIKSAYDPATLIGRLTVMVANLAPRKMKFGLSEGMVLAASDESGKTGGLYLLSPDSGAMPGMKVK</sequence>
<evidence type="ECO:0000256" key="15">
    <source>
        <dbReference type="ARBA" id="ARBA00047364"/>
    </source>
</evidence>
<dbReference type="SUPFAM" id="SSF52374">
    <property type="entry name" value="Nucleotidylyl transferase"/>
    <property type="match status" value="1"/>
</dbReference>
<dbReference type="PANTHER" id="PTHR45765">
    <property type="entry name" value="METHIONINE--TRNA LIGASE"/>
    <property type="match status" value="1"/>
</dbReference>
<dbReference type="GO" id="GO:0005829">
    <property type="term" value="C:cytosol"/>
    <property type="evidence" value="ECO:0007669"/>
    <property type="project" value="TreeGrafter"/>
</dbReference>
<evidence type="ECO:0000256" key="5">
    <source>
        <dbReference type="ARBA" id="ARBA00022490"/>
    </source>
</evidence>
<dbReference type="PROSITE" id="PS50886">
    <property type="entry name" value="TRBD"/>
    <property type="match status" value="1"/>
</dbReference>
<organism evidence="19 20">
    <name type="scientific">Georgfuchsia toluolica</name>
    <dbReference type="NCBI Taxonomy" id="424218"/>
    <lineage>
        <taxon>Bacteria</taxon>
        <taxon>Pseudomonadati</taxon>
        <taxon>Pseudomonadota</taxon>
        <taxon>Betaproteobacteria</taxon>
        <taxon>Nitrosomonadales</taxon>
        <taxon>Sterolibacteriaceae</taxon>
        <taxon>Georgfuchsia</taxon>
    </lineage>
</organism>
<dbReference type="NCBIfam" id="NF001100">
    <property type="entry name" value="PRK00133.1"/>
    <property type="match status" value="1"/>
</dbReference>
<evidence type="ECO:0000256" key="11">
    <source>
        <dbReference type="ARBA" id="ARBA00022840"/>
    </source>
</evidence>
<evidence type="ECO:0000256" key="7">
    <source>
        <dbReference type="ARBA" id="ARBA00022598"/>
    </source>
</evidence>
<feature type="binding site" evidence="16">
    <location>
        <position position="145"/>
    </location>
    <ligand>
        <name>Zn(2+)</name>
        <dbReference type="ChEBI" id="CHEBI:29105"/>
    </ligand>
</feature>
<dbReference type="Gene3D" id="2.20.28.20">
    <property type="entry name" value="Methionyl-tRNA synthetase, Zn-domain"/>
    <property type="match status" value="1"/>
</dbReference>
<dbReference type="CDD" id="cd00814">
    <property type="entry name" value="MetRS_core"/>
    <property type="match status" value="1"/>
</dbReference>
<evidence type="ECO:0000256" key="3">
    <source>
        <dbReference type="ARBA" id="ARBA00008258"/>
    </source>
</evidence>
<feature type="binding site" evidence="16">
    <location>
        <position position="148"/>
    </location>
    <ligand>
        <name>Zn(2+)</name>
        <dbReference type="ChEBI" id="CHEBI:29105"/>
    </ligand>
</feature>
<evidence type="ECO:0000256" key="13">
    <source>
        <dbReference type="ARBA" id="ARBA00022917"/>
    </source>
</evidence>
<keyword evidence="9 16" id="KW-0547">Nucleotide-binding</keyword>
<comment type="cofactor">
    <cofactor evidence="16">
        <name>Zn(2+)</name>
        <dbReference type="ChEBI" id="CHEBI:29105"/>
    </cofactor>
    <text evidence="16">Binds 1 zinc ion per subunit.</text>
</comment>
<dbReference type="Gene3D" id="2.40.50.140">
    <property type="entry name" value="Nucleic acid-binding proteins"/>
    <property type="match status" value="1"/>
</dbReference>
<evidence type="ECO:0000256" key="16">
    <source>
        <dbReference type="HAMAP-Rule" id="MF_00098"/>
    </source>
</evidence>
<dbReference type="InterPro" id="IPR023458">
    <property type="entry name" value="Met-tRNA_ligase_1"/>
</dbReference>
<dbReference type="InterPro" id="IPR009080">
    <property type="entry name" value="tRNAsynth_Ia_anticodon-bd"/>
</dbReference>
<dbReference type="GO" id="GO:0004825">
    <property type="term" value="F:methionine-tRNA ligase activity"/>
    <property type="evidence" value="ECO:0007669"/>
    <property type="project" value="UniProtKB-UniRule"/>
</dbReference>
<keyword evidence="20" id="KW-1185">Reference proteome</keyword>
<dbReference type="GO" id="GO:0006431">
    <property type="term" value="P:methionyl-tRNA aminoacylation"/>
    <property type="evidence" value="ECO:0007669"/>
    <property type="project" value="UniProtKB-UniRule"/>
</dbReference>
<dbReference type="FunFam" id="2.40.50.140:FF:000042">
    <property type="entry name" value="Methionine--tRNA ligase"/>
    <property type="match status" value="1"/>
</dbReference>
<dbReference type="GO" id="GO:0000049">
    <property type="term" value="F:tRNA binding"/>
    <property type="evidence" value="ECO:0007669"/>
    <property type="project" value="UniProtKB-UniRule"/>
</dbReference>
<dbReference type="InterPro" id="IPR014758">
    <property type="entry name" value="Met-tRNA_synth"/>
</dbReference>
<dbReference type="Gene3D" id="3.40.50.620">
    <property type="entry name" value="HUPs"/>
    <property type="match status" value="1"/>
</dbReference>
<dbReference type="InterPro" id="IPR015413">
    <property type="entry name" value="Methionyl/Leucyl_tRNA_Synth"/>
</dbReference>
<dbReference type="SUPFAM" id="SSF50249">
    <property type="entry name" value="Nucleic acid-binding proteins"/>
    <property type="match status" value="1"/>
</dbReference>
<evidence type="ECO:0000313" key="20">
    <source>
        <dbReference type="Proteomes" id="UP000742786"/>
    </source>
</evidence>
<dbReference type="PROSITE" id="PS00178">
    <property type="entry name" value="AA_TRNA_LIGASE_I"/>
    <property type="match status" value="1"/>
</dbReference>
<accession>A0A916N9R4</accession>
<dbReference type="InterPro" id="IPR033911">
    <property type="entry name" value="MetRS_core"/>
</dbReference>
<name>A0A916N9R4_9PROT</name>
<evidence type="ECO:0000256" key="8">
    <source>
        <dbReference type="ARBA" id="ARBA00022723"/>
    </source>
</evidence>
<dbReference type="HAMAP" id="MF_00098">
    <property type="entry name" value="Met_tRNA_synth_type1"/>
    <property type="match status" value="1"/>
</dbReference>
<feature type="binding site" evidence="16">
    <location>
        <position position="339"/>
    </location>
    <ligand>
        <name>ATP</name>
        <dbReference type="ChEBI" id="CHEBI:30616"/>
    </ligand>
</feature>
<dbReference type="InterPro" id="IPR002547">
    <property type="entry name" value="tRNA-bd_dom"/>
</dbReference>
<dbReference type="GO" id="GO:0046872">
    <property type="term" value="F:metal ion binding"/>
    <property type="evidence" value="ECO:0007669"/>
    <property type="project" value="UniProtKB-KW"/>
</dbReference>
<dbReference type="EMBL" id="CAJQUM010000001">
    <property type="protein sequence ID" value="CAG4884939.1"/>
    <property type="molecule type" value="Genomic_DNA"/>
</dbReference>
<feature type="domain" description="TRNA-binding" evidence="18">
    <location>
        <begin position="594"/>
        <end position="699"/>
    </location>
</feature>
<evidence type="ECO:0000256" key="4">
    <source>
        <dbReference type="ARBA" id="ARBA00011738"/>
    </source>
</evidence>
<dbReference type="CDD" id="cd02800">
    <property type="entry name" value="tRNA_bind_EcMetRS_like"/>
    <property type="match status" value="1"/>
</dbReference>
<evidence type="ECO:0000256" key="14">
    <source>
        <dbReference type="ARBA" id="ARBA00023146"/>
    </source>
</evidence>
<dbReference type="PRINTS" id="PR01041">
    <property type="entry name" value="TRNASYNTHMET"/>
</dbReference>
<dbReference type="RefSeq" id="WP_220636735.1">
    <property type="nucleotide sequence ID" value="NZ_CAJQUM010000001.1"/>
</dbReference>
<gene>
    <name evidence="16 19" type="primary">metG</name>
    <name evidence="19" type="ORF">GTOL_12822</name>
</gene>
<feature type="short sequence motif" description="'HIGH' region" evidence="16">
    <location>
        <begin position="14"/>
        <end position="24"/>
    </location>
</feature>
<evidence type="ECO:0000259" key="18">
    <source>
        <dbReference type="PROSITE" id="PS50886"/>
    </source>
</evidence>
<keyword evidence="5 16" id="KW-0963">Cytoplasm</keyword>
<evidence type="ECO:0000256" key="6">
    <source>
        <dbReference type="ARBA" id="ARBA00022555"/>
    </source>
</evidence>
<keyword evidence="12 16" id="KW-0694">RNA-binding</keyword>
<feature type="short sequence motif" description="'KMSKS' region" evidence="16">
    <location>
        <begin position="336"/>
        <end position="340"/>
    </location>
</feature>
<dbReference type="NCBIfam" id="TIGR00399">
    <property type="entry name" value="metG_C_term"/>
    <property type="match status" value="1"/>
</dbReference>
<dbReference type="SUPFAM" id="SSF47323">
    <property type="entry name" value="Anticodon-binding domain of a subclass of class I aminoacyl-tRNA synthetases"/>
    <property type="match status" value="1"/>
</dbReference>
<keyword evidence="11 16" id="KW-0067">ATP-binding</keyword>
<evidence type="ECO:0000256" key="17">
    <source>
        <dbReference type="SAM" id="MobiDB-lite"/>
    </source>
</evidence>
<dbReference type="Pfam" id="PF01588">
    <property type="entry name" value="tRNA_bind"/>
    <property type="match status" value="1"/>
</dbReference>
<dbReference type="CDD" id="cd07957">
    <property type="entry name" value="Anticodon_Ia_Met"/>
    <property type="match status" value="1"/>
</dbReference>
<comment type="caution">
    <text evidence="19">The sequence shown here is derived from an EMBL/GenBank/DDBJ whole genome shotgun (WGS) entry which is preliminary data.</text>
</comment>
<dbReference type="GO" id="GO:0005524">
    <property type="term" value="F:ATP binding"/>
    <property type="evidence" value="ECO:0007669"/>
    <property type="project" value="UniProtKB-UniRule"/>
</dbReference>
<dbReference type="Pfam" id="PF09334">
    <property type="entry name" value="tRNA-synt_1g"/>
    <property type="match status" value="1"/>
</dbReference>
<keyword evidence="8 16" id="KW-0479">Metal-binding</keyword>
<dbReference type="AlphaFoldDB" id="A0A916N9R4"/>
<comment type="catalytic activity">
    <reaction evidence="15 16">
        <text>tRNA(Met) + L-methionine + ATP = L-methionyl-tRNA(Met) + AMP + diphosphate</text>
        <dbReference type="Rhea" id="RHEA:13481"/>
        <dbReference type="Rhea" id="RHEA-COMP:9667"/>
        <dbReference type="Rhea" id="RHEA-COMP:9698"/>
        <dbReference type="ChEBI" id="CHEBI:30616"/>
        <dbReference type="ChEBI" id="CHEBI:33019"/>
        <dbReference type="ChEBI" id="CHEBI:57844"/>
        <dbReference type="ChEBI" id="CHEBI:78442"/>
        <dbReference type="ChEBI" id="CHEBI:78530"/>
        <dbReference type="ChEBI" id="CHEBI:456215"/>
        <dbReference type="EC" id="6.1.1.10"/>
    </reaction>
</comment>
<dbReference type="InterPro" id="IPR029038">
    <property type="entry name" value="MetRS_Zn"/>
</dbReference>
<dbReference type="InterPro" id="IPR004495">
    <property type="entry name" value="Met-tRNA-synth_bsu_C"/>
</dbReference>
<proteinExistence type="inferred from homology"/>
<evidence type="ECO:0000313" key="19">
    <source>
        <dbReference type="EMBL" id="CAG4884939.1"/>
    </source>
</evidence>
<evidence type="ECO:0000256" key="1">
    <source>
        <dbReference type="ARBA" id="ARBA00003314"/>
    </source>
</evidence>
<reference evidence="19" key="1">
    <citation type="submission" date="2021-04" db="EMBL/GenBank/DDBJ databases">
        <authorList>
            <person name="Hornung B."/>
        </authorList>
    </citation>
    <scope>NUCLEOTIDE SEQUENCE</scope>
    <source>
        <strain evidence="19">G5G6</strain>
    </source>
</reference>
<keyword evidence="13 16" id="KW-0648">Protein biosynthesis</keyword>
<keyword evidence="14 16" id="KW-0030">Aminoacyl-tRNA synthetase</keyword>
<dbReference type="NCBIfam" id="TIGR00398">
    <property type="entry name" value="metG"/>
    <property type="match status" value="1"/>
</dbReference>
<protein>
    <recommendedName>
        <fullName evidence="16">Methionine--tRNA ligase</fullName>
        <ecNumber evidence="16">6.1.1.10</ecNumber>
    </recommendedName>
    <alternativeName>
        <fullName evidence="16">Methionyl-tRNA synthetase</fullName>
        <shortName evidence="16">MetRS</shortName>
    </alternativeName>
</protein>
<evidence type="ECO:0000256" key="10">
    <source>
        <dbReference type="ARBA" id="ARBA00022833"/>
    </source>
</evidence>
<feature type="region of interest" description="Disordered" evidence="17">
    <location>
        <begin position="564"/>
        <end position="585"/>
    </location>
</feature>
<dbReference type="Pfam" id="PF19303">
    <property type="entry name" value="Anticodon_3"/>
    <property type="match status" value="1"/>
</dbReference>
<keyword evidence="7 16" id="KW-0436">Ligase</keyword>
<comment type="subcellular location">
    <subcellularLocation>
        <location evidence="2 16">Cytoplasm</location>
    </subcellularLocation>
</comment>
<feature type="binding site" evidence="16">
    <location>
        <position position="161"/>
    </location>
    <ligand>
        <name>Zn(2+)</name>
        <dbReference type="ChEBI" id="CHEBI:29105"/>
    </ligand>
</feature>
<comment type="similarity">
    <text evidence="3 16">Belongs to the class-I aminoacyl-tRNA synthetase family. MetG type 1 subfamily.</text>
</comment>
<keyword evidence="6 16" id="KW-0820">tRNA-binding</keyword>
<dbReference type="InterPro" id="IPR012340">
    <property type="entry name" value="NA-bd_OB-fold"/>
</dbReference>
<keyword evidence="10 16" id="KW-0862">Zinc</keyword>
<evidence type="ECO:0000256" key="9">
    <source>
        <dbReference type="ARBA" id="ARBA00022741"/>
    </source>
</evidence>
<dbReference type="InterPro" id="IPR001412">
    <property type="entry name" value="aa-tRNA-synth_I_CS"/>
</dbReference>